<dbReference type="Proteomes" id="UP000023152">
    <property type="component" value="Unassembled WGS sequence"/>
</dbReference>
<proteinExistence type="predicted"/>
<feature type="compositionally biased region" description="Polar residues" evidence="1">
    <location>
        <begin position="130"/>
        <end position="144"/>
    </location>
</feature>
<protein>
    <submittedName>
        <fullName evidence="2">Nucleolar and spindle-associated protein 1</fullName>
    </submittedName>
</protein>
<dbReference type="OrthoDB" id="3258416at2759"/>
<evidence type="ECO:0000256" key="1">
    <source>
        <dbReference type="SAM" id="MobiDB-lite"/>
    </source>
</evidence>
<comment type="caution">
    <text evidence="2">The sequence shown here is derived from an EMBL/GenBank/DDBJ whole genome shotgun (WGS) entry which is preliminary data.</text>
</comment>
<accession>X6NJN4</accession>
<dbReference type="AlphaFoldDB" id="X6NJN4"/>
<dbReference type="EMBL" id="ASPP01008423">
    <property type="protein sequence ID" value="ETO25567.1"/>
    <property type="molecule type" value="Genomic_DNA"/>
</dbReference>
<reference evidence="2 3" key="1">
    <citation type="journal article" date="2013" name="Curr. Biol.">
        <title>The Genome of the Foraminiferan Reticulomyxa filosa.</title>
        <authorList>
            <person name="Glockner G."/>
            <person name="Hulsmann N."/>
            <person name="Schleicher M."/>
            <person name="Noegel A.A."/>
            <person name="Eichinger L."/>
            <person name="Gallinger C."/>
            <person name="Pawlowski J."/>
            <person name="Sierra R."/>
            <person name="Euteneuer U."/>
            <person name="Pillet L."/>
            <person name="Moustafa A."/>
            <person name="Platzer M."/>
            <person name="Groth M."/>
            <person name="Szafranski K."/>
            <person name="Schliwa M."/>
        </authorList>
    </citation>
    <scope>NUCLEOTIDE SEQUENCE [LARGE SCALE GENOMIC DNA]</scope>
</reference>
<name>X6NJN4_RETFI</name>
<sequence>MFTAEKLRSLKRKDLQNLAKQHGLKANDKSESIIRKLSAVFDHENDEEEEKKRKEDNDGGESQTSAGTNNDKANADTAAAASNANNLEPSLAALPEERAVEDSSPFAKGSERALNENKIDDHEMVEKHSATTNESEPTQLPCETSDTNLCKEPFVSAANDISHSNGKSCTYLFFF</sequence>
<feature type="compositionally biased region" description="Low complexity" evidence="1">
    <location>
        <begin position="66"/>
        <end position="93"/>
    </location>
</feature>
<evidence type="ECO:0000313" key="3">
    <source>
        <dbReference type="Proteomes" id="UP000023152"/>
    </source>
</evidence>
<gene>
    <name evidence="2" type="ORF">RFI_11568</name>
</gene>
<keyword evidence="3" id="KW-1185">Reference proteome</keyword>
<feature type="region of interest" description="Disordered" evidence="1">
    <location>
        <begin position="39"/>
        <end position="144"/>
    </location>
</feature>
<evidence type="ECO:0000313" key="2">
    <source>
        <dbReference type="EMBL" id="ETO25567.1"/>
    </source>
</evidence>
<feature type="compositionally biased region" description="Basic and acidic residues" evidence="1">
    <location>
        <begin position="109"/>
        <end position="129"/>
    </location>
</feature>
<organism evidence="2 3">
    <name type="scientific">Reticulomyxa filosa</name>
    <dbReference type="NCBI Taxonomy" id="46433"/>
    <lineage>
        <taxon>Eukaryota</taxon>
        <taxon>Sar</taxon>
        <taxon>Rhizaria</taxon>
        <taxon>Retaria</taxon>
        <taxon>Foraminifera</taxon>
        <taxon>Monothalamids</taxon>
        <taxon>Reticulomyxidae</taxon>
        <taxon>Reticulomyxa</taxon>
    </lineage>
</organism>